<sequence>MNLTVFFVTFLAIAGAAQAGNPENVAHFSASQDSQDDVVLVTPAPTTFADSPTPAPTNFSDPTPAPKFPTAAPTENADLAPTPAPTTSSDNDDVSQTEESSAGIVGVAYSSAGAVGVAYATTRAEYEATQSSGNDSSNGYTVPIVVVGCLVGVLGAVAAVVVMRKRKAAAAEEGETDYSNAIHTPAA</sequence>
<keyword evidence="5" id="KW-1185">Reference proteome</keyword>
<evidence type="ECO:0000256" key="3">
    <source>
        <dbReference type="SAM" id="SignalP"/>
    </source>
</evidence>
<keyword evidence="2" id="KW-1133">Transmembrane helix</keyword>
<evidence type="ECO:0000256" key="1">
    <source>
        <dbReference type="SAM" id="MobiDB-lite"/>
    </source>
</evidence>
<dbReference type="Proteomes" id="UP001165083">
    <property type="component" value="Unassembled WGS sequence"/>
</dbReference>
<keyword evidence="3" id="KW-0732">Signal</keyword>
<evidence type="ECO:0000313" key="4">
    <source>
        <dbReference type="EMBL" id="GMF22074.1"/>
    </source>
</evidence>
<feature type="compositionally biased region" description="Polar residues" evidence="1">
    <location>
        <begin position="44"/>
        <end position="61"/>
    </location>
</feature>
<evidence type="ECO:0000313" key="5">
    <source>
        <dbReference type="Proteomes" id="UP001165083"/>
    </source>
</evidence>
<name>A0A9W6TXW5_9STRA</name>
<feature type="region of interest" description="Disordered" evidence="1">
    <location>
        <begin position="44"/>
        <end position="101"/>
    </location>
</feature>
<accession>A0A9W6TXW5</accession>
<organism evidence="4 5">
    <name type="scientific">Phytophthora lilii</name>
    <dbReference type="NCBI Taxonomy" id="2077276"/>
    <lineage>
        <taxon>Eukaryota</taxon>
        <taxon>Sar</taxon>
        <taxon>Stramenopiles</taxon>
        <taxon>Oomycota</taxon>
        <taxon>Peronosporomycetes</taxon>
        <taxon>Peronosporales</taxon>
        <taxon>Peronosporaceae</taxon>
        <taxon>Phytophthora</taxon>
    </lineage>
</organism>
<feature type="signal peptide" evidence="3">
    <location>
        <begin position="1"/>
        <end position="19"/>
    </location>
</feature>
<evidence type="ECO:0000256" key="2">
    <source>
        <dbReference type="SAM" id="Phobius"/>
    </source>
</evidence>
<dbReference type="EMBL" id="BSXW01000430">
    <property type="protein sequence ID" value="GMF22074.1"/>
    <property type="molecule type" value="Genomic_DNA"/>
</dbReference>
<keyword evidence="2" id="KW-0472">Membrane</keyword>
<keyword evidence="2" id="KW-0812">Transmembrane</keyword>
<proteinExistence type="predicted"/>
<protein>
    <submittedName>
        <fullName evidence="4">Unnamed protein product</fullName>
    </submittedName>
</protein>
<feature type="transmembrane region" description="Helical" evidence="2">
    <location>
        <begin position="140"/>
        <end position="162"/>
    </location>
</feature>
<gene>
    <name evidence="4" type="ORF">Plil01_000875600</name>
</gene>
<reference evidence="4" key="1">
    <citation type="submission" date="2023-04" db="EMBL/GenBank/DDBJ databases">
        <title>Phytophthora lilii NBRC 32176.</title>
        <authorList>
            <person name="Ichikawa N."/>
            <person name="Sato H."/>
            <person name="Tonouchi N."/>
        </authorList>
    </citation>
    <scope>NUCLEOTIDE SEQUENCE</scope>
    <source>
        <strain evidence="4">NBRC 32176</strain>
    </source>
</reference>
<dbReference type="OrthoDB" id="122976at2759"/>
<feature type="chain" id="PRO_5040910263" evidence="3">
    <location>
        <begin position="20"/>
        <end position="187"/>
    </location>
</feature>
<comment type="caution">
    <text evidence="4">The sequence shown here is derived from an EMBL/GenBank/DDBJ whole genome shotgun (WGS) entry which is preliminary data.</text>
</comment>
<dbReference type="AlphaFoldDB" id="A0A9W6TXW5"/>